<feature type="binding site" evidence="17">
    <location>
        <position position="386"/>
    </location>
    <ligand>
        <name>(6S)-NADPHX</name>
        <dbReference type="ChEBI" id="CHEBI:64076"/>
    </ligand>
</feature>
<proteinExistence type="inferred from homology"/>
<sequence>MQRVTFDHPHPLHDLQATRQIEAAGIAATGPHVLMQRAGACVARLAQALAPHARLIWIACGAGNNGGDGLEAAALLHAHGFRVQVSWLGSVEKASADTLKSWHKAVAAGVLFVDEPPHDLEDQDLCIDALLGIGLTPHDSGRSPSAALRSLLDVVRGTRATVLCVDLPSGLMADSGQWAAGFEPLPSPPSAPRHTLSLLTLKPGLFTGMGRDAAGTVWLDDLQLPSPDAAPRAWLACAPHGIHPSRPHASHKGSWGDVAVVGGEGLEERGMGMTGAALLAASAALHAGAGRVMLSALDPALTQSPALAPEIMLRRFEKLDLETATIVCGCGGGDAVRTVLPQILKTARRLVLDADALNAIATDAGMQALLAQRARHASFVTAMTPHPLEAARLLGSDTRTVQSDRIAAARELAERHGCIAVLKGSGSIITAPGETPFINPTGNARLATGGTGDVLAGLLGARIAALDNTQDGLARRAFLAACQACWQHGRAAEDDLFSRGLTASGLARALSPM</sequence>
<keyword evidence="9 18" id="KW-0630">Potassium</keyword>
<feature type="binding site" evidence="17">
    <location>
        <position position="276"/>
    </location>
    <ligand>
        <name>(6S)-NADPHX</name>
        <dbReference type="ChEBI" id="CHEBI:64076"/>
    </ligand>
</feature>
<evidence type="ECO:0000256" key="10">
    <source>
        <dbReference type="ARBA" id="ARBA00023027"/>
    </source>
</evidence>
<dbReference type="PROSITE" id="PS51385">
    <property type="entry name" value="YJEF_N"/>
    <property type="match status" value="1"/>
</dbReference>
<keyword evidence="13" id="KW-0511">Multifunctional enzyme</keyword>
<comment type="catalytic activity">
    <reaction evidence="15 17 19">
        <text>(6S)-NADHX + ADP = AMP + phosphate + NADH + H(+)</text>
        <dbReference type="Rhea" id="RHEA:32223"/>
        <dbReference type="ChEBI" id="CHEBI:15378"/>
        <dbReference type="ChEBI" id="CHEBI:43474"/>
        <dbReference type="ChEBI" id="CHEBI:57945"/>
        <dbReference type="ChEBI" id="CHEBI:64074"/>
        <dbReference type="ChEBI" id="CHEBI:456215"/>
        <dbReference type="ChEBI" id="CHEBI:456216"/>
        <dbReference type="EC" id="4.2.1.136"/>
    </reaction>
</comment>
<evidence type="ECO:0000313" key="23">
    <source>
        <dbReference type="Proteomes" id="UP000515811"/>
    </source>
</evidence>
<keyword evidence="12 17" id="KW-0456">Lyase</keyword>
<comment type="similarity">
    <text evidence="17">Belongs to the NnrD/CARKD family.</text>
</comment>
<dbReference type="SUPFAM" id="SSF64153">
    <property type="entry name" value="YjeF N-terminal domain-like"/>
    <property type="match status" value="1"/>
</dbReference>
<evidence type="ECO:0000256" key="9">
    <source>
        <dbReference type="ARBA" id="ARBA00022958"/>
    </source>
</evidence>
<evidence type="ECO:0000313" key="22">
    <source>
        <dbReference type="EMBL" id="QNN55951.1"/>
    </source>
</evidence>
<organism evidence="22 23">
    <name type="scientific">Diaphorobacter ruginosibacter</name>
    <dbReference type="NCBI Taxonomy" id="1715720"/>
    <lineage>
        <taxon>Bacteria</taxon>
        <taxon>Pseudomonadati</taxon>
        <taxon>Pseudomonadota</taxon>
        <taxon>Betaproteobacteria</taxon>
        <taxon>Burkholderiales</taxon>
        <taxon>Comamonadaceae</taxon>
        <taxon>Diaphorobacter</taxon>
    </lineage>
</organism>
<evidence type="ECO:0000256" key="6">
    <source>
        <dbReference type="ARBA" id="ARBA00022741"/>
    </source>
</evidence>
<dbReference type="GO" id="GO:0005524">
    <property type="term" value="F:ATP binding"/>
    <property type="evidence" value="ECO:0007669"/>
    <property type="project" value="UniProtKB-UniRule"/>
</dbReference>
<evidence type="ECO:0000256" key="4">
    <source>
        <dbReference type="ARBA" id="ARBA00009524"/>
    </source>
</evidence>
<dbReference type="EMBL" id="CP060714">
    <property type="protein sequence ID" value="QNN55951.1"/>
    <property type="molecule type" value="Genomic_DNA"/>
</dbReference>
<evidence type="ECO:0000256" key="11">
    <source>
        <dbReference type="ARBA" id="ARBA00023235"/>
    </source>
</evidence>
<keyword evidence="5 18" id="KW-0479">Metal-binding</keyword>
<dbReference type="InterPro" id="IPR029056">
    <property type="entry name" value="Ribokinase-like"/>
</dbReference>
<dbReference type="SUPFAM" id="SSF53613">
    <property type="entry name" value="Ribokinase-like"/>
    <property type="match status" value="1"/>
</dbReference>
<evidence type="ECO:0000256" key="15">
    <source>
        <dbReference type="ARBA" id="ARBA00048238"/>
    </source>
</evidence>
<evidence type="ECO:0000256" key="8">
    <source>
        <dbReference type="ARBA" id="ARBA00022857"/>
    </source>
</evidence>
<dbReference type="GO" id="GO:0046496">
    <property type="term" value="P:nicotinamide nucleotide metabolic process"/>
    <property type="evidence" value="ECO:0007669"/>
    <property type="project" value="UniProtKB-UniRule"/>
</dbReference>
<evidence type="ECO:0000259" key="20">
    <source>
        <dbReference type="PROSITE" id="PS51383"/>
    </source>
</evidence>
<evidence type="ECO:0000256" key="18">
    <source>
        <dbReference type="HAMAP-Rule" id="MF_01966"/>
    </source>
</evidence>
<dbReference type="EC" id="4.2.1.136" evidence="19"/>
<feature type="binding site" evidence="17">
    <location>
        <begin position="423"/>
        <end position="427"/>
    </location>
    <ligand>
        <name>AMP</name>
        <dbReference type="ChEBI" id="CHEBI:456215"/>
    </ligand>
</feature>
<dbReference type="InterPro" id="IPR000631">
    <property type="entry name" value="CARKD"/>
</dbReference>
<keyword evidence="6 17" id="KW-0547">Nucleotide-binding</keyword>
<comment type="caution">
    <text evidence="18">Lacks conserved residue(s) required for the propagation of feature annotation.</text>
</comment>
<evidence type="ECO:0000256" key="14">
    <source>
        <dbReference type="ARBA" id="ARBA00025153"/>
    </source>
</evidence>
<comment type="function">
    <text evidence="14 19">Bifunctional enzyme that catalyzes the epimerization of the S- and R-forms of NAD(P)HX and the dehydration of the S-form of NAD(P)HX at the expense of ADP, which is converted to AMP. This allows the repair of both epimers of NAD(P)HX, a damaged form of NAD(P)H that is a result of enzymatic or heat-dependent hydration.</text>
</comment>
<dbReference type="InterPro" id="IPR030677">
    <property type="entry name" value="Nnr"/>
</dbReference>
<evidence type="ECO:0000256" key="5">
    <source>
        <dbReference type="ARBA" id="ARBA00022723"/>
    </source>
</evidence>
<feature type="binding site" evidence="17">
    <location>
        <position position="452"/>
    </location>
    <ligand>
        <name>AMP</name>
        <dbReference type="ChEBI" id="CHEBI:456215"/>
    </ligand>
</feature>
<dbReference type="KEGG" id="drg:H9K76_15275"/>
<dbReference type="PANTHER" id="PTHR12592:SF0">
    <property type="entry name" value="ATP-DEPENDENT (S)-NAD(P)H-HYDRATE DEHYDRATASE"/>
    <property type="match status" value="1"/>
</dbReference>
<dbReference type="EC" id="5.1.99.6" evidence="19"/>
<evidence type="ECO:0000256" key="3">
    <source>
        <dbReference type="ARBA" id="ARBA00006001"/>
    </source>
</evidence>
<evidence type="ECO:0000256" key="19">
    <source>
        <dbReference type="PIRNR" id="PIRNR017184"/>
    </source>
</evidence>
<evidence type="ECO:0000256" key="2">
    <source>
        <dbReference type="ARBA" id="ARBA00000909"/>
    </source>
</evidence>
<feature type="binding site" evidence="18">
    <location>
        <position position="128"/>
    </location>
    <ligand>
        <name>K(+)</name>
        <dbReference type="ChEBI" id="CHEBI:29103"/>
    </ligand>
</feature>
<dbReference type="Gene3D" id="3.40.50.10260">
    <property type="entry name" value="YjeF N-terminal domain"/>
    <property type="match status" value="1"/>
</dbReference>
<feature type="domain" description="YjeF N-terminal" evidence="21">
    <location>
        <begin position="18"/>
        <end position="230"/>
    </location>
</feature>
<comment type="similarity">
    <text evidence="3 19">In the N-terminal section; belongs to the NnrE/AIBP family.</text>
</comment>
<keyword evidence="11 18" id="KW-0413">Isomerase</keyword>
<dbReference type="Pfam" id="PF03853">
    <property type="entry name" value="YjeF_N"/>
    <property type="match status" value="1"/>
</dbReference>
<keyword evidence="8 17" id="KW-0521">NADP</keyword>
<comment type="catalytic activity">
    <reaction evidence="16 17 19">
        <text>(6S)-NADPHX + ADP = AMP + phosphate + NADPH + H(+)</text>
        <dbReference type="Rhea" id="RHEA:32235"/>
        <dbReference type="ChEBI" id="CHEBI:15378"/>
        <dbReference type="ChEBI" id="CHEBI:43474"/>
        <dbReference type="ChEBI" id="CHEBI:57783"/>
        <dbReference type="ChEBI" id="CHEBI:64076"/>
        <dbReference type="ChEBI" id="CHEBI:456215"/>
        <dbReference type="ChEBI" id="CHEBI:456216"/>
        <dbReference type="EC" id="4.2.1.136"/>
    </reaction>
</comment>
<dbReference type="PIRSF" id="PIRSF017184">
    <property type="entry name" value="Nnr"/>
    <property type="match status" value="1"/>
</dbReference>
<dbReference type="PROSITE" id="PS01050">
    <property type="entry name" value="YJEF_C_2"/>
    <property type="match status" value="1"/>
</dbReference>
<dbReference type="GO" id="GO:0052856">
    <property type="term" value="F:NAD(P)HX epimerase activity"/>
    <property type="evidence" value="ECO:0007669"/>
    <property type="project" value="UniProtKB-UniRule"/>
</dbReference>
<feature type="binding site" evidence="17">
    <location>
        <position position="453"/>
    </location>
    <ligand>
        <name>(6S)-NADPHX</name>
        <dbReference type="ChEBI" id="CHEBI:64076"/>
    </ligand>
</feature>
<gene>
    <name evidence="17" type="primary">nnrD</name>
    <name evidence="18" type="synonym">nnrE</name>
    <name evidence="22" type="ORF">H9K76_15275</name>
</gene>
<dbReference type="Gene3D" id="3.40.1190.20">
    <property type="match status" value="1"/>
</dbReference>
<feature type="binding site" evidence="18">
    <location>
        <begin position="64"/>
        <end position="68"/>
    </location>
    <ligand>
        <name>(6S)-NADPHX</name>
        <dbReference type="ChEBI" id="CHEBI:64076"/>
    </ligand>
</feature>
<evidence type="ECO:0000256" key="17">
    <source>
        <dbReference type="HAMAP-Rule" id="MF_01965"/>
    </source>
</evidence>
<dbReference type="AlphaFoldDB" id="A0A7G9RK26"/>
<feature type="binding site" evidence="18">
    <location>
        <position position="169"/>
    </location>
    <ligand>
        <name>K(+)</name>
        <dbReference type="ChEBI" id="CHEBI:29103"/>
    </ligand>
</feature>
<keyword evidence="7 17" id="KW-0067">ATP-binding</keyword>
<feature type="domain" description="YjeF C-terminal" evidence="20">
    <location>
        <begin position="235"/>
        <end position="513"/>
    </location>
</feature>
<comment type="catalytic activity">
    <reaction evidence="2 18 19">
        <text>(6R)-NADPHX = (6S)-NADPHX</text>
        <dbReference type="Rhea" id="RHEA:32227"/>
        <dbReference type="ChEBI" id="CHEBI:64076"/>
        <dbReference type="ChEBI" id="CHEBI:64077"/>
        <dbReference type="EC" id="5.1.99.6"/>
    </reaction>
</comment>
<dbReference type="Proteomes" id="UP000515811">
    <property type="component" value="Chromosome"/>
</dbReference>
<evidence type="ECO:0000259" key="21">
    <source>
        <dbReference type="PROSITE" id="PS51385"/>
    </source>
</evidence>
<dbReference type="HAMAP" id="MF_01965">
    <property type="entry name" value="NADHX_dehydratase"/>
    <property type="match status" value="1"/>
</dbReference>
<comment type="cofactor">
    <cofactor evidence="17">
        <name>Mg(2+)</name>
        <dbReference type="ChEBI" id="CHEBI:18420"/>
    </cofactor>
</comment>
<dbReference type="NCBIfam" id="TIGR00196">
    <property type="entry name" value="yjeF_cterm"/>
    <property type="match status" value="1"/>
</dbReference>
<evidence type="ECO:0000256" key="1">
    <source>
        <dbReference type="ARBA" id="ARBA00000013"/>
    </source>
</evidence>
<comment type="subunit">
    <text evidence="17">Homotetramer.</text>
</comment>
<evidence type="ECO:0000256" key="7">
    <source>
        <dbReference type="ARBA" id="ARBA00022840"/>
    </source>
</evidence>
<keyword evidence="23" id="KW-1185">Reference proteome</keyword>
<accession>A0A7G9RK26</accession>
<comment type="function">
    <text evidence="17">Catalyzes the dehydration of the S-form of NAD(P)HX at the expense of ADP, which is converted to AMP. Together with NAD(P)HX epimerase, which catalyzes the epimerization of the S- and R-forms, the enzyme allows the repair of both epimers of NAD(P)HX, a damaged form of NAD(P)H that is a result of enzymatic or heat-dependent hydration.</text>
</comment>
<comment type="similarity">
    <text evidence="18">Belongs to the NnrE/AIBP family.</text>
</comment>
<dbReference type="PANTHER" id="PTHR12592">
    <property type="entry name" value="ATP-DEPENDENT (S)-NAD(P)H-HYDRATE DEHYDRATASE FAMILY MEMBER"/>
    <property type="match status" value="1"/>
</dbReference>
<comment type="function">
    <text evidence="18">Catalyzes the epimerization of the S- and R-forms of NAD(P)HX, a damaged form of NAD(P)H that is a result of enzymatic or heat-dependent hydration. This is a prerequisite for the S-specific NAD(P)H-hydrate dehydratase to allow the repair of both epimers of NAD(P)HX.</text>
</comment>
<feature type="binding site" evidence="17">
    <location>
        <position position="331"/>
    </location>
    <ligand>
        <name>(6S)-NADPHX</name>
        <dbReference type="ChEBI" id="CHEBI:64076"/>
    </ligand>
</feature>
<evidence type="ECO:0000256" key="16">
    <source>
        <dbReference type="ARBA" id="ARBA00049209"/>
    </source>
</evidence>
<dbReference type="HAMAP" id="MF_01966">
    <property type="entry name" value="NADHX_epimerase"/>
    <property type="match status" value="1"/>
</dbReference>
<evidence type="ECO:0000256" key="13">
    <source>
        <dbReference type="ARBA" id="ARBA00023268"/>
    </source>
</evidence>
<dbReference type="GO" id="GO:0046872">
    <property type="term" value="F:metal ion binding"/>
    <property type="evidence" value="ECO:0007669"/>
    <property type="project" value="UniProtKB-UniRule"/>
</dbReference>
<dbReference type="GO" id="GO:0052855">
    <property type="term" value="F:ADP-dependent NAD(P)H-hydrate dehydratase activity"/>
    <property type="evidence" value="ECO:0007669"/>
    <property type="project" value="UniProtKB-UniRule"/>
</dbReference>
<dbReference type="PROSITE" id="PS51383">
    <property type="entry name" value="YJEF_C_3"/>
    <property type="match status" value="1"/>
</dbReference>
<dbReference type="Pfam" id="PF01256">
    <property type="entry name" value="Carb_kinase"/>
    <property type="match status" value="1"/>
</dbReference>
<feature type="binding site" evidence="18">
    <location>
        <position position="166"/>
    </location>
    <ligand>
        <name>(6S)-NADPHX</name>
        <dbReference type="ChEBI" id="CHEBI:64076"/>
    </ligand>
</feature>
<feature type="binding site" evidence="18">
    <location>
        <position position="65"/>
    </location>
    <ligand>
        <name>K(+)</name>
        <dbReference type="ChEBI" id="CHEBI:29103"/>
    </ligand>
</feature>
<comment type="cofactor">
    <cofactor evidence="18 19">
        <name>K(+)</name>
        <dbReference type="ChEBI" id="CHEBI:29103"/>
    </cofactor>
    <text evidence="18 19">Binds 1 potassium ion per subunit.</text>
</comment>
<dbReference type="RefSeq" id="WP_187596223.1">
    <property type="nucleotide sequence ID" value="NZ_CP060714.1"/>
</dbReference>
<evidence type="ECO:0000256" key="12">
    <source>
        <dbReference type="ARBA" id="ARBA00023239"/>
    </source>
</evidence>
<protein>
    <recommendedName>
        <fullName evidence="19">Bifunctional NAD(P)H-hydrate repair enzyme</fullName>
    </recommendedName>
    <alternativeName>
        <fullName evidence="19">Nicotinamide nucleotide repair protein</fullName>
    </alternativeName>
    <domain>
        <recommendedName>
            <fullName evidence="19">ADP-dependent (S)-NAD(P)H-hydrate dehydratase</fullName>
            <ecNumber evidence="19">4.2.1.136</ecNumber>
        </recommendedName>
        <alternativeName>
            <fullName evidence="19">ADP-dependent NAD(P)HX dehydratase</fullName>
        </alternativeName>
    </domain>
    <domain>
        <recommendedName>
            <fullName evidence="19">NAD(P)H-hydrate epimerase</fullName>
            <ecNumber evidence="19">5.1.99.6</ecNumber>
        </recommendedName>
    </domain>
</protein>
<dbReference type="InterPro" id="IPR017953">
    <property type="entry name" value="Carbohydrate_kinase_pred_CS"/>
</dbReference>
<name>A0A7G9RK26_9BURK</name>
<dbReference type="CDD" id="cd01171">
    <property type="entry name" value="YXKO-related"/>
    <property type="match status" value="1"/>
</dbReference>
<comment type="similarity">
    <text evidence="4 19">In the C-terminal section; belongs to the NnrD/CARKD family.</text>
</comment>
<dbReference type="InterPro" id="IPR036652">
    <property type="entry name" value="YjeF_N_dom_sf"/>
</dbReference>
<keyword evidence="10 17" id="KW-0520">NAD</keyword>
<dbReference type="InterPro" id="IPR004443">
    <property type="entry name" value="YjeF_N_dom"/>
</dbReference>
<comment type="catalytic activity">
    <reaction evidence="1 18 19">
        <text>(6R)-NADHX = (6S)-NADHX</text>
        <dbReference type="Rhea" id="RHEA:32215"/>
        <dbReference type="ChEBI" id="CHEBI:64074"/>
        <dbReference type="ChEBI" id="CHEBI:64075"/>
        <dbReference type="EC" id="5.1.99.6"/>
    </reaction>
</comment>
<dbReference type="GO" id="GO:0110051">
    <property type="term" value="P:metabolite repair"/>
    <property type="evidence" value="ECO:0007669"/>
    <property type="project" value="TreeGrafter"/>
</dbReference>
<reference evidence="22 23" key="1">
    <citation type="submission" date="2020-08" db="EMBL/GenBank/DDBJ databases">
        <title>Genome sequence of Diaphorobacter ruginosibacter DSM 27467T.</title>
        <authorList>
            <person name="Hyun D.-W."/>
            <person name="Bae J.-W."/>
        </authorList>
    </citation>
    <scope>NUCLEOTIDE SEQUENCE [LARGE SCALE GENOMIC DNA]</scope>
    <source>
        <strain evidence="22 23">DSM 27467</strain>
    </source>
</reference>